<gene>
    <name evidence="4" type="ORF">INT43_000686</name>
</gene>
<keyword evidence="1" id="KW-0521">NADP</keyword>
<proteinExistence type="predicted"/>
<evidence type="ECO:0000313" key="5">
    <source>
        <dbReference type="Proteomes" id="UP000654370"/>
    </source>
</evidence>
<comment type="caution">
    <text evidence="4">The sequence shown here is derived from an EMBL/GenBank/DDBJ whole genome shotgun (WGS) entry which is preliminary data.</text>
</comment>
<dbReference type="Pfam" id="PF05368">
    <property type="entry name" value="NmrA"/>
    <property type="match status" value="1"/>
</dbReference>
<keyword evidence="2" id="KW-0560">Oxidoreductase</keyword>
<reference evidence="4" key="1">
    <citation type="submission" date="2020-12" db="EMBL/GenBank/DDBJ databases">
        <title>Metabolic potential, ecology and presence of endohyphal bacteria is reflected in genomic diversity of Mucoromycotina.</title>
        <authorList>
            <person name="Muszewska A."/>
            <person name="Okrasinska A."/>
            <person name="Steczkiewicz K."/>
            <person name="Drgas O."/>
            <person name="Orlowska M."/>
            <person name="Perlinska-Lenart U."/>
            <person name="Aleksandrzak-Piekarczyk T."/>
            <person name="Szatraj K."/>
            <person name="Zielenkiewicz U."/>
            <person name="Pilsyk S."/>
            <person name="Malc E."/>
            <person name="Mieczkowski P."/>
            <person name="Kruszewska J.S."/>
            <person name="Biernat P."/>
            <person name="Pawlowska J."/>
        </authorList>
    </citation>
    <scope>NUCLEOTIDE SEQUENCE</scope>
    <source>
        <strain evidence="4">WA0000067209</strain>
    </source>
</reference>
<dbReference type="OrthoDB" id="419598at2759"/>
<sequence length="305" mass="34534">MSKILIIGATGWLGSAIVDAFQETSHQVRAFIRPENLNNPEKVTSLNKLRQRGIQLVPGDLHKKEDLVAALKDIDVCICCLGIFQGAEQLPVVEALKEVGTVKRFIPSDFGMDYRRDPHDFDMTEKGIIVHQAMFEAGIPYTIIDNGPFMEVGLGKLLDWSQPAPVTLETTTIRRWGDGDVEVVTNALPDIARYVVQIVDDPNTINKRIMLDGHPTTQNQLLDLWESITGKKLERKRTDEAELQAMIDKTEGFKQFPLKLARCGFFRNGFVRSDDYLSASQLYPDLHKTTTTIQEFLERRYKSLQ</sequence>
<evidence type="ECO:0000256" key="2">
    <source>
        <dbReference type="ARBA" id="ARBA00023002"/>
    </source>
</evidence>
<evidence type="ECO:0000313" key="4">
    <source>
        <dbReference type="EMBL" id="KAG2184773.1"/>
    </source>
</evidence>
<dbReference type="EMBL" id="JAEPQZ010000002">
    <property type="protein sequence ID" value="KAG2184773.1"/>
    <property type="molecule type" value="Genomic_DNA"/>
</dbReference>
<protein>
    <recommendedName>
        <fullName evidence="3">NmrA-like domain-containing protein</fullName>
    </recommendedName>
</protein>
<keyword evidence="5" id="KW-1185">Reference proteome</keyword>
<dbReference type="Gene3D" id="3.90.25.10">
    <property type="entry name" value="UDP-galactose 4-epimerase, domain 1"/>
    <property type="match status" value="1"/>
</dbReference>
<dbReference type="PANTHER" id="PTHR43349:SF93">
    <property type="entry name" value="ISOFLAVONE REDUCTASE HOMOLOG P3-RELATED"/>
    <property type="match status" value="1"/>
</dbReference>
<dbReference type="InterPro" id="IPR045312">
    <property type="entry name" value="PCBER-like"/>
</dbReference>
<dbReference type="InterPro" id="IPR008030">
    <property type="entry name" value="NmrA-like"/>
</dbReference>
<evidence type="ECO:0000259" key="3">
    <source>
        <dbReference type="Pfam" id="PF05368"/>
    </source>
</evidence>
<dbReference type="InterPro" id="IPR036291">
    <property type="entry name" value="NAD(P)-bd_dom_sf"/>
</dbReference>
<dbReference type="GO" id="GO:0016491">
    <property type="term" value="F:oxidoreductase activity"/>
    <property type="evidence" value="ECO:0007669"/>
    <property type="project" value="UniProtKB-KW"/>
</dbReference>
<organism evidence="4 5">
    <name type="scientific">Mortierella isabellina</name>
    <name type="common">Filamentous fungus</name>
    <name type="synonym">Umbelopsis isabellina</name>
    <dbReference type="NCBI Taxonomy" id="91625"/>
    <lineage>
        <taxon>Eukaryota</taxon>
        <taxon>Fungi</taxon>
        <taxon>Fungi incertae sedis</taxon>
        <taxon>Mucoromycota</taxon>
        <taxon>Mucoromycotina</taxon>
        <taxon>Umbelopsidomycetes</taxon>
        <taxon>Umbelopsidales</taxon>
        <taxon>Umbelopsidaceae</taxon>
        <taxon>Umbelopsis</taxon>
    </lineage>
</organism>
<evidence type="ECO:0000256" key="1">
    <source>
        <dbReference type="ARBA" id="ARBA00022857"/>
    </source>
</evidence>
<name>A0A8H7Q2L7_MORIS</name>
<accession>A0A8H7Q2L7</accession>
<dbReference type="CDD" id="cd05259">
    <property type="entry name" value="PCBER_SDR_a"/>
    <property type="match status" value="1"/>
</dbReference>
<dbReference type="Gene3D" id="3.40.50.720">
    <property type="entry name" value="NAD(P)-binding Rossmann-like Domain"/>
    <property type="match status" value="1"/>
</dbReference>
<dbReference type="InterPro" id="IPR050608">
    <property type="entry name" value="NmrA-type/Isoflavone_red_sf"/>
</dbReference>
<dbReference type="AlphaFoldDB" id="A0A8H7Q2L7"/>
<dbReference type="PANTHER" id="PTHR43349">
    <property type="entry name" value="PINORESINOL REDUCTASE-RELATED"/>
    <property type="match status" value="1"/>
</dbReference>
<dbReference type="SUPFAM" id="SSF51735">
    <property type="entry name" value="NAD(P)-binding Rossmann-fold domains"/>
    <property type="match status" value="1"/>
</dbReference>
<feature type="domain" description="NmrA-like" evidence="3">
    <location>
        <begin position="2"/>
        <end position="296"/>
    </location>
</feature>
<dbReference type="Proteomes" id="UP000654370">
    <property type="component" value="Unassembled WGS sequence"/>
</dbReference>